<comment type="caution">
    <text evidence="2">The sequence shown here is derived from an EMBL/GenBank/DDBJ whole genome shotgun (WGS) entry which is preliminary data.</text>
</comment>
<feature type="region of interest" description="Disordered" evidence="1">
    <location>
        <begin position="1"/>
        <end position="42"/>
    </location>
</feature>
<organism evidence="2 3">
    <name type="scientific">Trifolium medium</name>
    <dbReference type="NCBI Taxonomy" id="97028"/>
    <lineage>
        <taxon>Eukaryota</taxon>
        <taxon>Viridiplantae</taxon>
        <taxon>Streptophyta</taxon>
        <taxon>Embryophyta</taxon>
        <taxon>Tracheophyta</taxon>
        <taxon>Spermatophyta</taxon>
        <taxon>Magnoliopsida</taxon>
        <taxon>eudicotyledons</taxon>
        <taxon>Gunneridae</taxon>
        <taxon>Pentapetalae</taxon>
        <taxon>rosids</taxon>
        <taxon>fabids</taxon>
        <taxon>Fabales</taxon>
        <taxon>Fabaceae</taxon>
        <taxon>Papilionoideae</taxon>
        <taxon>50 kb inversion clade</taxon>
        <taxon>NPAAA clade</taxon>
        <taxon>Hologalegina</taxon>
        <taxon>IRL clade</taxon>
        <taxon>Trifolieae</taxon>
        <taxon>Trifolium</taxon>
    </lineage>
</organism>
<sequence length="72" mass="7896">PSEKKKDLKRKAPPSSDSEYEAEHNVEDILDSGDDTRQDVGHDAISIGLSGRKKIHGKKISQNVPDAPMDNV</sequence>
<keyword evidence="3" id="KW-1185">Reference proteome</keyword>
<name>A0A392VFF0_9FABA</name>
<proteinExistence type="predicted"/>
<feature type="non-terminal residue" evidence="2">
    <location>
        <position position="1"/>
    </location>
</feature>
<evidence type="ECO:0000313" key="3">
    <source>
        <dbReference type="Proteomes" id="UP000265520"/>
    </source>
</evidence>
<evidence type="ECO:0000256" key="1">
    <source>
        <dbReference type="SAM" id="MobiDB-lite"/>
    </source>
</evidence>
<dbReference type="AlphaFoldDB" id="A0A392VFF0"/>
<evidence type="ECO:0000313" key="2">
    <source>
        <dbReference type="EMBL" id="MCI85595.1"/>
    </source>
</evidence>
<feature type="non-terminal residue" evidence="2">
    <location>
        <position position="72"/>
    </location>
</feature>
<accession>A0A392VFF0</accession>
<dbReference type="EMBL" id="LXQA011119332">
    <property type="protein sequence ID" value="MCI85595.1"/>
    <property type="molecule type" value="Genomic_DNA"/>
</dbReference>
<protein>
    <submittedName>
        <fullName evidence="2">Uncharacterized protein</fullName>
    </submittedName>
</protein>
<reference evidence="2 3" key="1">
    <citation type="journal article" date="2018" name="Front. Plant Sci.">
        <title>Red Clover (Trifolium pratense) and Zigzag Clover (T. medium) - A Picture of Genomic Similarities and Differences.</title>
        <authorList>
            <person name="Dluhosova J."/>
            <person name="Istvanek J."/>
            <person name="Nedelnik J."/>
            <person name="Repkova J."/>
        </authorList>
    </citation>
    <scope>NUCLEOTIDE SEQUENCE [LARGE SCALE GENOMIC DNA]</scope>
    <source>
        <strain evidence="3">cv. 10/8</strain>
        <tissue evidence="2">Leaf</tissue>
    </source>
</reference>
<dbReference type="Proteomes" id="UP000265520">
    <property type="component" value="Unassembled WGS sequence"/>
</dbReference>